<feature type="region of interest" description="Disordered" evidence="1">
    <location>
        <begin position="28"/>
        <end position="60"/>
    </location>
</feature>
<dbReference type="Proteomes" id="UP000503349">
    <property type="component" value="Chromosome 20"/>
</dbReference>
<reference evidence="3" key="2">
    <citation type="submission" date="2019-02" db="EMBL/GenBank/DDBJ databases">
        <title>Opniocepnalus argus Var Kimnra genome.</title>
        <authorList>
            <person name="Zhou C."/>
            <person name="Xiao S."/>
        </authorList>
    </citation>
    <scope>NUCLEOTIDE SEQUENCE [LARGE SCALE GENOMIC DNA]</scope>
</reference>
<name>A0A6G1QPS2_CHAAH</name>
<gene>
    <name evidence="2" type="ORF">EXN66_Car020410</name>
</gene>
<accession>A0A6G1QPS2</accession>
<evidence type="ECO:0000313" key="3">
    <source>
        <dbReference type="Proteomes" id="UP000503349"/>
    </source>
</evidence>
<protein>
    <submittedName>
        <fullName evidence="2">Uncharacterized protein</fullName>
    </submittedName>
</protein>
<evidence type="ECO:0000256" key="1">
    <source>
        <dbReference type="SAM" id="MobiDB-lite"/>
    </source>
</evidence>
<organism evidence="2 3">
    <name type="scientific">Channa argus</name>
    <name type="common">Northern snakehead</name>
    <name type="synonym">Ophicephalus argus</name>
    <dbReference type="NCBI Taxonomy" id="215402"/>
    <lineage>
        <taxon>Eukaryota</taxon>
        <taxon>Metazoa</taxon>
        <taxon>Chordata</taxon>
        <taxon>Craniata</taxon>
        <taxon>Vertebrata</taxon>
        <taxon>Euteleostomi</taxon>
        <taxon>Actinopterygii</taxon>
        <taxon>Neopterygii</taxon>
        <taxon>Teleostei</taxon>
        <taxon>Neoteleostei</taxon>
        <taxon>Acanthomorphata</taxon>
        <taxon>Anabantaria</taxon>
        <taxon>Anabantiformes</taxon>
        <taxon>Channoidei</taxon>
        <taxon>Channidae</taxon>
        <taxon>Channa</taxon>
    </lineage>
</organism>
<evidence type="ECO:0000313" key="2">
    <source>
        <dbReference type="EMBL" id="KAF3704720.1"/>
    </source>
</evidence>
<feature type="compositionally biased region" description="Basic residues" evidence="1">
    <location>
        <begin position="28"/>
        <end position="40"/>
    </location>
</feature>
<dbReference type="EMBL" id="CM015731">
    <property type="protein sequence ID" value="KAF3704720.1"/>
    <property type="molecule type" value="Genomic_DNA"/>
</dbReference>
<dbReference type="AlphaFoldDB" id="A0A6G1QPS2"/>
<sequence>MWRRGTLSQKVPALAFGRRNAANIWRGPHRLKNKGSHPGRRLLPWKNKKFSRGKNRTKKT</sequence>
<keyword evidence="3" id="KW-1185">Reference proteome</keyword>
<proteinExistence type="predicted"/>
<feature type="compositionally biased region" description="Basic residues" evidence="1">
    <location>
        <begin position="46"/>
        <end position="60"/>
    </location>
</feature>
<reference evidence="2 3" key="1">
    <citation type="submission" date="2019-02" db="EMBL/GenBank/DDBJ databases">
        <title>Opniocepnalus argus genome.</title>
        <authorList>
            <person name="Zhou C."/>
            <person name="Xiao S."/>
        </authorList>
    </citation>
    <scope>NUCLEOTIDE SEQUENCE [LARGE SCALE GENOMIC DNA]</scope>
    <source>
        <strain evidence="2">OARG1902GOOAL</strain>
        <tissue evidence="2">Muscle</tissue>
    </source>
</reference>